<keyword evidence="7" id="KW-0963">Cytoplasm</keyword>
<dbReference type="PROSITE" id="PS50163">
    <property type="entry name" value="RECA_3"/>
    <property type="match status" value="1"/>
</dbReference>
<name>A0A1G2HWD4_9BACT</name>
<evidence type="ECO:0000256" key="8">
    <source>
        <dbReference type="RuleBase" id="RU000526"/>
    </source>
</evidence>
<keyword evidence="7 8" id="KW-0234">DNA repair</keyword>
<evidence type="ECO:0000259" key="11">
    <source>
        <dbReference type="PROSITE" id="PS50162"/>
    </source>
</evidence>
<dbReference type="CDD" id="cd00983">
    <property type="entry name" value="RecA"/>
    <property type="match status" value="1"/>
</dbReference>
<dbReference type="GO" id="GO:0006310">
    <property type="term" value="P:DNA recombination"/>
    <property type="evidence" value="ECO:0007669"/>
    <property type="project" value="UniProtKB-UniRule"/>
</dbReference>
<dbReference type="NCBIfam" id="TIGR02012">
    <property type="entry name" value="tigrfam_recA"/>
    <property type="match status" value="1"/>
</dbReference>
<keyword evidence="4 7" id="KW-0067">ATP-binding</keyword>
<evidence type="ECO:0000256" key="10">
    <source>
        <dbReference type="SAM" id="MobiDB-lite"/>
    </source>
</evidence>
<evidence type="ECO:0000256" key="3">
    <source>
        <dbReference type="ARBA" id="ARBA00022741"/>
    </source>
</evidence>
<keyword evidence="3 7" id="KW-0547">Nucleotide-binding</keyword>
<dbReference type="InterPro" id="IPR049261">
    <property type="entry name" value="RecA-like_C"/>
</dbReference>
<feature type="region of interest" description="Disordered" evidence="10">
    <location>
        <begin position="1"/>
        <end position="20"/>
    </location>
</feature>
<dbReference type="Pfam" id="PF21096">
    <property type="entry name" value="RecA_C"/>
    <property type="match status" value="1"/>
</dbReference>
<evidence type="ECO:0000313" key="14">
    <source>
        <dbReference type="Proteomes" id="UP000178380"/>
    </source>
</evidence>
<dbReference type="PRINTS" id="PR00142">
    <property type="entry name" value="RECA"/>
</dbReference>
<dbReference type="GO" id="GO:0005524">
    <property type="term" value="F:ATP binding"/>
    <property type="evidence" value="ECO:0007669"/>
    <property type="project" value="UniProtKB-UniRule"/>
</dbReference>
<dbReference type="SMART" id="SM00382">
    <property type="entry name" value="AAA"/>
    <property type="match status" value="1"/>
</dbReference>
<feature type="binding site" evidence="7">
    <location>
        <begin position="78"/>
        <end position="85"/>
    </location>
    <ligand>
        <name>ATP</name>
        <dbReference type="ChEBI" id="CHEBI:30616"/>
    </ligand>
</feature>
<evidence type="ECO:0000256" key="7">
    <source>
        <dbReference type="HAMAP-Rule" id="MF_00268"/>
    </source>
</evidence>
<dbReference type="InterPro" id="IPR049428">
    <property type="entry name" value="RecA-like_N"/>
</dbReference>
<evidence type="ECO:0000313" key="13">
    <source>
        <dbReference type="EMBL" id="OGZ66864.1"/>
    </source>
</evidence>
<dbReference type="GO" id="GO:0009432">
    <property type="term" value="P:SOS response"/>
    <property type="evidence" value="ECO:0007669"/>
    <property type="project" value="UniProtKB-UniRule"/>
</dbReference>
<evidence type="ECO:0000256" key="9">
    <source>
        <dbReference type="RuleBase" id="RU004527"/>
    </source>
</evidence>
<dbReference type="HAMAP" id="MF_00268">
    <property type="entry name" value="RecA"/>
    <property type="match status" value="1"/>
</dbReference>
<dbReference type="PROSITE" id="PS00321">
    <property type="entry name" value="RECA_1"/>
    <property type="match status" value="1"/>
</dbReference>
<keyword evidence="7 9" id="KW-0227">DNA damage</keyword>
<dbReference type="FunFam" id="3.40.50.300:FF:000087">
    <property type="entry name" value="Recombinase RecA"/>
    <property type="match status" value="1"/>
</dbReference>
<dbReference type="InterPro" id="IPR020584">
    <property type="entry name" value="DNA_recomb/repair_RecA_CS"/>
</dbReference>
<dbReference type="SUPFAM" id="SSF52540">
    <property type="entry name" value="P-loop containing nucleoside triphosphate hydrolases"/>
    <property type="match status" value="1"/>
</dbReference>
<dbReference type="PROSITE" id="PS50162">
    <property type="entry name" value="RECA_2"/>
    <property type="match status" value="1"/>
</dbReference>
<organism evidence="13 14">
    <name type="scientific">Candidatus Staskawiczbacteria bacterium RIFCSPHIGHO2_02_FULL_34_10</name>
    <dbReference type="NCBI Taxonomy" id="1802205"/>
    <lineage>
        <taxon>Bacteria</taxon>
        <taxon>Candidatus Staskawicziibacteriota</taxon>
    </lineage>
</organism>
<reference evidence="13 14" key="1">
    <citation type="journal article" date="2016" name="Nat. Commun.">
        <title>Thousands of microbial genomes shed light on interconnected biogeochemical processes in an aquifer system.</title>
        <authorList>
            <person name="Anantharaman K."/>
            <person name="Brown C.T."/>
            <person name="Hug L.A."/>
            <person name="Sharon I."/>
            <person name="Castelle C.J."/>
            <person name="Probst A.J."/>
            <person name="Thomas B.C."/>
            <person name="Singh A."/>
            <person name="Wilkins M.J."/>
            <person name="Karaoz U."/>
            <person name="Brodie E.L."/>
            <person name="Williams K.H."/>
            <person name="Hubbard S.S."/>
            <person name="Banfield J.F."/>
        </authorList>
    </citation>
    <scope>NUCLEOTIDE SEQUENCE [LARGE SCALE GENOMIC DNA]</scope>
</reference>
<protein>
    <recommendedName>
        <fullName evidence="2 7">Protein RecA</fullName>
    </recommendedName>
    <alternativeName>
        <fullName evidence="7 8">Recombinase A</fullName>
    </alternativeName>
</protein>
<dbReference type="SUPFAM" id="SSF54752">
    <property type="entry name" value="RecA protein, C-terminal domain"/>
    <property type="match status" value="1"/>
</dbReference>
<dbReference type="InterPro" id="IPR023400">
    <property type="entry name" value="RecA_C_sf"/>
</dbReference>
<dbReference type="Pfam" id="PF00154">
    <property type="entry name" value="RecA_N"/>
    <property type="match status" value="1"/>
</dbReference>
<dbReference type="GO" id="GO:0003697">
    <property type="term" value="F:single-stranded DNA binding"/>
    <property type="evidence" value="ECO:0007669"/>
    <property type="project" value="UniProtKB-UniRule"/>
</dbReference>
<evidence type="ECO:0000256" key="5">
    <source>
        <dbReference type="ARBA" id="ARBA00023125"/>
    </source>
</evidence>
<dbReference type="PANTHER" id="PTHR45900">
    <property type="entry name" value="RECA"/>
    <property type="match status" value="1"/>
</dbReference>
<evidence type="ECO:0000259" key="12">
    <source>
        <dbReference type="PROSITE" id="PS50163"/>
    </source>
</evidence>
<comment type="caution">
    <text evidence="13">The sequence shown here is derived from an EMBL/GenBank/DDBJ whole genome shotgun (WGS) entry which is preliminary data.</text>
</comment>
<dbReference type="GO" id="GO:0003684">
    <property type="term" value="F:damaged DNA binding"/>
    <property type="evidence" value="ECO:0007669"/>
    <property type="project" value="UniProtKB-UniRule"/>
</dbReference>
<gene>
    <name evidence="7" type="primary">recA</name>
    <name evidence="13" type="ORF">A3C58_02420</name>
</gene>
<dbReference type="EMBL" id="MHOR01000022">
    <property type="protein sequence ID" value="OGZ66864.1"/>
    <property type="molecule type" value="Genomic_DNA"/>
</dbReference>
<dbReference type="InterPro" id="IPR020588">
    <property type="entry name" value="RecA_ATP-bd"/>
</dbReference>
<evidence type="ECO:0000256" key="1">
    <source>
        <dbReference type="ARBA" id="ARBA00009391"/>
    </source>
</evidence>
<comment type="similarity">
    <text evidence="1 7 9">Belongs to the RecA family.</text>
</comment>
<dbReference type="PANTHER" id="PTHR45900:SF1">
    <property type="entry name" value="MITOCHONDRIAL DNA REPAIR PROTEIN RECA HOMOLOG-RELATED"/>
    <property type="match status" value="1"/>
</dbReference>
<comment type="subcellular location">
    <subcellularLocation>
        <location evidence="7">Cytoplasm</location>
    </subcellularLocation>
</comment>
<feature type="domain" description="RecA family profile 2" evidence="12">
    <location>
        <begin position="212"/>
        <end position="285"/>
    </location>
</feature>
<dbReference type="AlphaFoldDB" id="A0A1G2HWD4"/>
<dbReference type="GO" id="GO:0006281">
    <property type="term" value="P:DNA repair"/>
    <property type="evidence" value="ECO:0007669"/>
    <property type="project" value="UniProtKB-UniRule"/>
</dbReference>
<evidence type="ECO:0000256" key="2">
    <source>
        <dbReference type="ARBA" id="ARBA00015553"/>
    </source>
</evidence>
<keyword evidence="6 7" id="KW-0233">DNA recombination</keyword>
<evidence type="ECO:0000256" key="6">
    <source>
        <dbReference type="ARBA" id="ARBA00023172"/>
    </source>
</evidence>
<dbReference type="InterPro" id="IPR027417">
    <property type="entry name" value="P-loop_NTPase"/>
</dbReference>
<dbReference type="InterPro" id="IPR003593">
    <property type="entry name" value="AAA+_ATPase"/>
</dbReference>
<evidence type="ECO:0000256" key="4">
    <source>
        <dbReference type="ARBA" id="ARBA00022840"/>
    </source>
</evidence>
<dbReference type="InterPro" id="IPR020587">
    <property type="entry name" value="RecA_monomer-monomer_interface"/>
</dbReference>
<keyword evidence="5 7" id="KW-0238">DNA-binding</keyword>
<dbReference type="GO" id="GO:0005829">
    <property type="term" value="C:cytosol"/>
    <property type="evidence" value="ECO:0007669"/>
    <property type="project" value="TreeGrafter"/>
</dbReference>
<keyword evidence="7 8" id="KW-0742">SOS response</keyword>
<sequence length="339" mass="36531">MAKEKKEKPDKKVEETKQEKALTSAINEIKERFGEGSIMKLSETNKVNVDVIPTGSIAMDQALGVGGMPRGRIIEIYGAESSGKTTLCLHIVAEAQKKGGVCAYIDAEHAMDPDYAKRLGVNTNDLLISQPSSGEQGLQIVETLVKSENVDVIVVDSVAALTPQREIEGEIGDQHMGLQARMMSQACRKLSSIAAKSNTMVIFINQTRMKIGMVFGNPETTPGGLALKFYASVRVNLARTAQIKSGDEIIGNRVKAKVVKNKVAAPFRIAEFDIYYNEGISKSGDALRAGLANGMIKQTGNTFSIDGEKMAVGTEAAKAYLKEHPEAIEKIKVAATTVQ</sequence>
<dbReference type="Gene3D" id="3.40.50.300">
    <property type="entry name" value="P-loop containing nucleotide triphosphate hydrolases"/>
    <property type="match status" value="1"/>
</dbReference>
<comment type="function">
    <text evidence="7">Can catalyze the hydrolysis of ATP in the presence of single-stranded DNA, the ATP-dependent uptake of single-stranded DNA by duplex DNA, and the ATP-dependent hybridization of homologous single-stranded DNAs. It interacts with LexA causing its activation and leading to its autocatalytic cleavage.</text>
</comment>
<dbReference type="InterPro" id="IPR013765">
    <property type="entry name" value="DNA_recomb/repair_RecA"/>
</dbReference>
<dbReference type="GO" id="GO:0140664">
    <property type="term" value="F:ATP-dependent DNA damage sensor activity"/>
    <property type="evidence" value="ECO:0007669"/>
    <property type="project" value="InterPro"/>
</dbReference>
<feature type="domain" description="RecA family profile 1" evidence="11">
    <location>
        <begin position="48"/>
        <end position="207"/>
    </location>
</feature>
<accession>A0A1G2HWD4</accession>
<proteinExistence type="inferred from homology"/>
<dbReference type="Proteomes" id="UP000178380">
    <property type="component" value="Unassembled WGS sequence"/>
</dbReference>
<dbReference type="STRING" id="1802205.A3C58_02420"/>